<reference evidence="2 3" key="1">
    <citation type="submission" date="2019-08" db="EMBL/GenBank/DDBJ databases">
        <title>Draft genome sequence of Lysobacter sp. UKS-15.</title>
        <authorList>
            <person name="Im W.-T."/>
        </authorList>
    </citation>
    <scope>NUCLEOTIDE SEQUENCE [LARGE SCALE GENOMIC DNA]</scope>
    <source>
        <strain evidence="2 3">UKS-15</strain>
    </source>
</reference>
<dbReference type="AlphaFoldDB" id="A0A5D8ZCJ3"/>
<sequence length="143" mass="15278">MPTPLSDTPPSPPRVLDRLGATGSLVCAIHCAVLPVLLALVPSLGIAAWFGDNFEQGFAMFATALGVTTMVWGYRRHRDVRALRLLLAGLAILWFGVLFEALDDMPFVHGLVMATGGGLVGLAHLANLRMHHGRHVHGPSCAH</sequence>
<protein>
    <submittedName>
        <fullName evidence="2">MerC domain-containing protein</fullName>
    </submittedName>
</protein>
<keyword evidence="1" id="KW-0472">Membrane</keyword>
<evidence type="ECO:0000313" key="3">
    <source>
        <dbReference type="Proteomes" id="UP000323164"/>
    </source>
</evidence>
<dbReference type="RefSeq" id="WP_149352374.1">
    <property type="nucleotide sequence ID" value="NZ_VTRV01000041.1"/>
</dbReference>
<dbReference type="InterPro" id="IPR004891">
    <property type="entry name" value="Mercury-R_MerC"/>
</dbReference>
<evidence type="ECO:0000313" key="2">
    <source>
        <dbReference type="EMBL" id="TZF90384.1"/>
    </source>
</evidence>
<feature type="transmembrane region" description="Helical" evidence="1">
    <location>
        <begin position="21"/>
        <end position="50"/>
    </location>
</feature>
<keyword evidence="3" id="KW-1185">Reference proteome</keyword>
<dbReference type="GO" id="GO:0016020">
    <property type="term" value="C:membrane"/>
    <property type="evidence" value="ECO:0007669"/>
    <property type="project" value="InterPro"/>
</dbReference>
<dbReference type="EMBL" id="VTRV01000041">
    <property type="protein sequence ID" value="TZF90384.1"/>
    <property type="molecule type" value="Genomic_DNA"/>
</dbReference>
<feature type="transmembrane region" description="Helical" evidence="1">
    <location>
        <begin position="82"/>
        <end position="101"/>
    </location>
</feature>
<gene>
    <name evidence="2" type="ORF">FW784_05580</name>
</gene>
<dbReference type="OrthoDB" id="5966279at2"/>
<feature type="transmembrane region" description="Helical" evidence="1">
    <location>
        <begin position="56"/>
        <end position="75"/>
    </location>
</feature>
<dbReference type="GO" id="GO:0015097">
    <property type="term" value="F:mercury ion transmembrane transporter activity"/>
    <property type="evidence" value="ECO:0007669"/>
    <property type="project" value="InterPro"/>
</dbReference>
<feature type="transmembrane region" description="Helical" evidence="1">
    <location>
        <begin position="107"/>
        <end position="126"/>
    </location>
</feature>
<dbReference type="Pfam" id="PF03203">
    <property type="entry name" value="MerC"/>
    <property type="match status" value="1"/>
</dbReference>
<accession>A0A5D8ZCJ3</accession>
<evidence type="ECO:0000256" key="1">
    <source>
        <dbReference type="SAM" id="Phobius"/>
    </source>
</evidence>
<organism evidence="2 3">
    <name type="scientific">Cognatilysobacter lacus</name>
    <dbReference type="NCBI Taxonomy" id="1643323"/>
    <lineage>
        <taxon>Bacteria</taxon>
        <taxon>Pseudomonadati</taxon>
        <taxon>Pseudomonadota</taxon>
        <taxon>Gammaproteobacteria</taxon>
        <taxon>Lysobacterales</taxon>
        <taxon>Lysobacteraceae</taxon>
        <taxon>Cognatilysobacter</taxon>
    </lineage>
</organism>
<keyword evidence="1" id="KW-0812">Transmembrane</keyword>
<proteinExistence type="predicted"/>
<name>A0A5D8ZCJ3_9GAMM</name>
<comment type="caution">
    <text evidence="2">The sequence shown here is derived from an EMBL/GenBank/DDBJ whole genome shotgun (WGS) entry which is preliminary data.</text>
</comment>
<keyword evidence="1" id="KW-1133">Transmembrane helix</keyword>
<dbReference type="Proteomes" id="UP000323164">
    <property type="component" value="Unassembled WGS sequence"/>
</dbReference>